<evidence type="ECO:0000313" key="4">
    <source>
        <dbReference type="Proteomes" id="UP000009168"/>
    </source>
</evidence>
<dbReference type="GeneID" id="7840720"/>
<dbReference type="CDD" id="cd22284">
    <property type="entry name" value="HD_CCDC61_N"/>
    <property type="match status" value="1"/>
</dbReference>
<reference evidence="4" key="1">
    <citation type="journal article" date="2006" name="PLoS Biol.">
        <title>Macronuclear genome sequence of the ciliate Tetrahymena thermophila, a model eukaryote.</title>
        <authorList>
            <person name="Eisen J.A."/>
            <person name="Coyne R.S."/>
            <person name="Wu M."/>
            <person name="Wu D."/>
            <person name="Thiagarajan M."/>
            <person name="Wortman J.R."/>
            <person name="Badger J.H."/>
            <person name="Ren Q."/>
            <person name="Amedeo P."/>
            <person name="Jones K.M."/>
            <person name="Tallon L.J."/>
            <person name="Delcher A.L."/>
            <person name="Salzberg S.L."/>
            <person name="Silva J.C."/>
            <person name="Haas B.J."/>
            <person name="Majoros W.H."/>
            <person name="Farzad M."/>
            <person name="Carlton J.M."/>
            <person name="Smith R.K. Jr."/>
            <person name="Garg J."/>
            <person name="Pearlman R.E."/>
            <person name="Karrer K.M."/>
            <person name="Sun L."/>
            <person name="Manning G."/>
            <person name="Elde N.C."/>
            <person name="Turkewitz A.P."/>
            <person name="Asai D.J."/>
            <person name="Wilkes D.E."/>
            <person name="Wang Y."/>
            <person name="Cai H."/>
            <person name="Collins K."/>
            <person name="Stewart B.A."/>
            <person name="Lee S.R."/>
            <person name="Wilamowska K."/>
            <person name="Weinberg Z."/>
            <person name="Ruzzo W.L."/>
            <person name="Wloga D."/>
            <person name="Gaertig J."/>
            <person name="Frankel J."/>
            <person name="Tsao C.-C."/>
            <person name="Gorovsky M.A."/>
            <person name="Keeling P.J."/>
            <person name="Waller R.F."/>
            <person name="Patron N.J."/>
            <person name="Cherry J.M."/>
            <person name="Stover N.A."/>
            <person name="Krieger C.J."/>
            <person name="del Toro C."/>
            <person name="Ryder H.F."/>
            <person name="Williamson S.C."/>
            <person name="Barbeau R.A."/>
            <person name="Hamilton E.P."/>
            <person name="Orias E."/>
        </authorList>
    </citation>
    <scope>NUCLEOTIDE SEQUENCE [LARGE SCALE GENOMIC DNA]</scope>
    <source>
        <strain evidence="4">SB210</strain>
    </source>
</reference>
<sequence>MEDVIEKIAELTINGVEYILKLNANNEEMAIQLEQKNSGEIWNNSFTKDYVEDSTQKAGNFKKFNTFLKMLISAINKSSESVSLNILSYQDLEALKSRKNQNKQQSTSINASSVLAKKKFLILQYQVEYDKVQYPLSLDLNENPDPLTLKQIISRLRLENEVLRQGRSESSDQNLIIQLKHENQILRAKLFNKEEGPSLDRDHPQNLKLIEEQGEEIKYLKQILDNREREMLLLKSENAKLMEHAQNFVEMQDAISKIKEGERVMFQQQQRLEQMDLEMTSILQELETYKNNDKRQKQRIILLEQELEGTLNKITTTNRSRNDSKNKSISNLSSSINRGRSSSINKKVNNVIHASPLRNTSALLNSSGRQTPTNLSRSNSQSNLKKTPSRPTSSNQRQGSIGLNRRNSIESDTESSKYKKNINNMRTSSPSRSSLNLNSSQTKKSSNTPQKKTIVSNTKMTKSPQNSNRNSVTYGYPSKNNTIKSNTQSIKTQQTKAAQNKILQNNKDEGSDDEERLMKKLMELRKQNKENTESQNALKKSRLLDQMGNSTSSTSTLAMNKQNLGSTFTKENLQNSSVHENSPYTCDNTTDIDDRLHKLQNLLRIAKN</sequence>
<feature type="compositionally biased region" description="Polar residues" evidence="2">
    <location>
        <begin position="362"/>
        <end position="401"/>
    </location>
</feature>
<dbReference type="InterPro" id="IPR049733">
    <property type="entry name" value="CCDC61_N"/>
</dbReference>
<organism evidence="3 4">
    <name type="scientific">Tetrahymena thermophila (strain SB210)</name>
    <dbReference type="NCBI Taxonomy" id="312017"/>
    <lineage>
        <taxon>Eukaryota</taxon>
        <taxon>Sar</taxon>
        <taxon>Alveolata</taxon>
        <taxon>Ciliophora</taxon>
        <taxon>Intramacronucleata</taxon>
        <taxon>Oligohymenophorea</taxon>
        <taxon>Hymenostomatida</taxon>
        <taxon>Tetrahymenina</taxon>
        <taxon>Tetrahymenidae</taxon>
        <taxon>Tetrahymena</taxon>
    </lineage>
</organism>
<feature type="region of interest" description="Disordered" evidence="2">
    <location>
        <begin position="314"/>
        <end position="344"/>
    </location>
</feature>
<accession>I7ME73</accession>
<feature type="compositionally biased region" description="Polar residues" evidence="2">
    <location>
        <begin position="441"/>
        <end position="505"/>
    </location>
</feature>
<dbReference type="EMBL" id="GG662703">
    <property type="protein sequence ID" value="EAR95635.1"/>
    <property type="molecule type" value="Genomic_DNA"/>
</dbReference>
<feature type="compositionally biased region" description="Low complexity" evidence="2">
    <location>
        <begin position="423"/>
        <end position="440"/>
    </location>
</feature>
<keyword evidence="4" id="KW-1185">Reference proteome</keyword>
<dbReference type="HOGENOM" id="CLU_449411_0_0_1"/>
<dbReference type="KEGG" id="tet:TTHERM_00266450"/>
<dbReference type="OMA" id="NVERNFH"/>
<dbReference type="RefSeq" id="XP_001015880.1">
    <property type="nucleotide sequence ID" value="XM_001015880.3"/>
</dbReference>
<evidence type="ECO:0000256" key="2">
    <source>
        <dbReference type="SAM" id="MobiDB-lite"/>
    </source>
</evidence>
<dbReference type="eggNOG" id="ENOG502QRAS">
    <property type="taxonomic scope" value="Eukaryota"/>
</dbReference>
<dbReference type="STRING" id="312017.I7ME73"/>
<evidence type="ECO:0000256" key="1">
    <source>
        <dbReference type="SAM" id="Coils"/>
    </source>
</evidence>
<evidence type="ECO:0000313" key="3">
    <source>
        <dbReference type="EMBL" id="EAR95635.1"/>
    </source>
</evidence>
<dbReference type="AlphaFoldDB" id="I7ME73"/>
<dbReference type="Proteomes" id="UP000009168">
    <property type="component" value="Unassembled WGS sequence"/>
</dbReference>
<feature type="coiled-coil region" evidence="1">
    <location>
        <begin position="272"/>
        <end position="306"/>
    </location>
</feature>
<keyword evidence="3" id="KW-0282">Flagellum</keyword>
<feature type="compositionally biased region" description="Low complexity" evidence="2">
    <location>
        <begin position="327"/>
        <end position="344"/>
    </location>
</feature>
<dbReference type="OrthoDB" id="313513at2759"/>
<keyword evidence="1" id="KW-0175">Coiled coil</keyword>
<keyword evidence="3" id="KW-0969">Cilium</keyword>
<proteinExistence type="predicted"/>
<keyword evidence="3" id="KW-0966">Cell projection</keyword>
<gene>
    <name evidence="3" type="ORF">TTHERM_00266450</name>
</gene>
<feature type="region of interest" description="Disordered" evidence="2">
    <location>
        <begin position="362"/>
        <end position="514"/>
    </location>
</feature>
<name>I7ME73_TETTS</name>
<protein>
    <submittedName>
        <fullName evidence="3">Variable flagellar number 3, putative</fullName>
    </submittedName>
</protein>
<dbReference type="InParanoid" id="I7ME73"/>